<protein>
    <submittedName>
        <fullName evidence="1">Uncharacterized protein</fullName>
    </submittedName>
</protein>
<reference evidence="1 2" key="1">
    <citation type="journal article" date="2012" name="Genome Biol.">
        <title>Sequencing three crocodilian genomes to illuminate the evolution of archosaurs and amniotes.</title>
        <authorList>
            <person name="St John J.A."/>
            <person name="Braun E.L."/>
            <person name="Isberg S.R."/>
            <person name="Miles L.G."/>
            <person name="Chong A.Y."/>
            <person name="Gongora J."/>
            <person name="Dalzell P."/>
            <person name="Moran C."/>
            <person name="Bed'hom B."/>
            <person name="Abzhanov A."/>
            <person name="Burgess S.C."/>
            <person name="Cooksey A.M."/>
            <person name="Castoe T.A."/>
            <person name="Crawford N.G."/>
            <person name="Densmore L.D."/>
            <person name="Drew J.C."/>
            <person name="Edwards S.V."/>
            <person name="Faircloth B.C."/>
            <person name="Fujita M.K."/>
            <person name="Greenwold M.J."/>
            <person name="Hoffmann F.G."/>
            <person name="Howard J.M."/>
            <person name="Iguchi T."/>
            <person name="Janes D.E."/>
            <person name="Khan S.Y."/>
            <person name="Kohno S."/>
            <person name="de Koning A.J."/>
            <person name="Lance S.L."/>
            <person name="McCarthy F.M."/>
            <person name="McCormack J.E."/>
            <person name="Merchant M.E."/>
            <person name="Peterson D.G."/>
            <person name="Pollock D.D."/>
            <person name="Pourmand N."/>
            <person name="Raney B.J."/>
            <person name="Roessler K.A."/>
            <person name="Sanford J.R."/>
            <person name="Sawyer R.H."/>
            <person name="Schmidt C.J."/>
            <person name="Triplett E.W."/>
            <person name="Tuberville T.D."/>
            <person name="Venegas-Anaya M."/>
            <person name="Howard J.T."/>
            <person name="Jarvis E.D."/>
            <person name="Guillette L.J.Jr."/>
            <person name="Glenn T.C."/>
            <person name="Green R.E."/>
            <person name="Ray D.A."/>
        </authorList>
    </citation>
    <scope>NUCLEOTIDE SEQUENCE [LARGE SCALE GENOMIC DNA]</scope>
    <source>
        <strain evidence="1">KSC_2009_1</strain>
    </source>
</reference>
<organism evidence="1 2">
    <name type="scientific">Alligator mississippiensis</name>
    <name type="common">American alligator</name>
    <dbReference type="NCBI Taxonomy" id="8496"/>
    <lineage>
        <taxon>Eukaryota</taxon>
        <taxon>Metazoa</taxon>
        <taxon>Chordata</taxon>
        <taxon>Craniata</taxon>
        <taxon>Vertebrata</taxon>
        <taxon>Euteleostomi</taxon>
        <taxon>Archelosauria</taxon>
        <taxon>Archosauria</taxon>
        <taxon>Crocodylia</taxon>
        <taxon>Alligatoridae</taxon>
        <taxon>Alligatorinae</taxon>
        <taxon>Alligator</taxon>
    </lineage>
</organism>
<evidence type="ECO:0000313" key="2">
    <source>
        <dbReference type="Proteomes" id="UP000050525"/>
    </source>
</evidence>
<proteinExistence type="predicted"/>
<dbReference type="Proteomes" id="UP000050525">
    <property type="component" value="Unassembled WGS sequence"/>
</dbReference>
<dbReference type="EMBL" id="AKHW03004816">
    <property type="protein sequence ID" value="KYO28710.1"/>
    <property type="molecule type" value="Genomic_DNA"/>
</dbReference>
<sequence>MCCGGSKHLESNNHSFQETAPWAQGERWEKEERDRGFLVTSGNIFIRWFLGLLCRTEGSKDTKKRYLEKVLHAVFFFGQIHVLPIEPEEFIAEEHQQRLKSQYPAPFEQCRSHLPTKTLCSIALDYVTETFSPTLQRMDQYLEECNRDLWQHVQEMQLKASEFAFCAAVVARSVYKDPRSKAGLQPFYGASLSCKGWAQRRIMIDVSCLETWHPAVAYAVYHGGTGKAIIFPDGVWSKAMRFDHQFLQYQEKPPCRKCRQMFQKVNFRPCPRGHRQEKWQYGNCAETEAFSKLLQGNRAASEGIRSSANENIEAFANVTEPAFRARVIEELRRRNFEVANLQFFEPV</sequence>
<dbReference type="AlphaFoldDB" id="A0A151MW31"/>
<gene>
    <name evidence="1" type="ORF">Y1Q_0011152</name>
</gene>
<name>A0A151MW31_ALLMI</name>
<comment type="caution">
    <text evidence="1">The sequence shown here is derived from an EMBL/GenBank/DDBJ whole genome shotgun (WGS) entry which is preliminary data.</text>
</comment>
<keyword evidence="2" id="KW-1185">Reference proteome</keyword>
<evidence type="ECO:0000313" key="1">
    <source>
        <dbReference type="EMBL" id="KYO28710.1"/>
    </source>
</evidence>
<accession>A0A151MW31</accession>